<sequence>MGKRQSRPWIVSGELWSLVQPLLPGPGPKLVAGRPRVPDRQALGGIPFVLHTGIQWEYPPQELGFGSGTTCWRRPAAWYEGRWAGEAAPGAAEEVAVGEAASA</sequence>
<gene>
    <name evidence="2" type="ORF">GCM10022285_17890</name>
</gene>
<feature type="domain" description="Insertion element IS402-like" evidence="1">
    <location>
        <begin position="12"/>
        <end position="79"/>
    </location>
</feature>
<dbReference type="Pfam" id="PF13340">
    <property type="entry name" value="DUF4096"/>
    <property type="match status" value="1"/>
</dbReference>
<keyword evidence="3" id="KW-1185">Reference proteome</keyword>
<evidence type="ECO:0000259" key="1">
    <source>
        <dbReference type="Pfam" id="PF13340"/>
    </source>
</evidence>
<dbReference type="Proteomes" id="UP001501845">
    <property type="component" value="Unassembled WGS sequence"/>
</dbReference>
<comment type="caution">
    <text evidence="2">The sequence shown here is derived from an EMBL/GenBank/DDBJ whole genome shotgun (WGS) entry which is preliminary data.</text>
</comment>
<organism evidence="2 3">
    <name type="scientific">Streptomyces tunisiensis</name>
    <dbReference type="NCBI Taxonomy" id="948699"/>
    <lineage>
        <taxon>Bacteria</taxon>
        <taxon>Bacillati</taxon>
        <taxon>Actinomycetota</taxon>
        <taxon>Actinomycetes</taxon>
        <taxon>Kitasatosporales</taxon>
        <taxon>Streptomycetaceae</taxon>
        <taxon>Streptomyces</taxon>
    </lineage>
</organism>
<evidence type="ECO:0000313" key="3">
    <source>
        <dbReference type="Proteomes" id="UP001501845"/>
    </source>
</evidence>
<protein>
    <recommendedName>
        <fullName evidence="1">Insertion element IS402-like domain-containing protein</fullName>
    </recommendedName>
</protein>
<dbReference type="InterPro" id="IPR025161">
    <property type="entry name" value="IS402-like_dom"/>
</dbReference>
<evidence type="ECO:0000313" key="2">
    <source>
        <dbReference type="EMBL" id="GAA4129896.1"/>
    </source>
</evidence>
<accession>A0ABP7Y3D1</accession>
<dbReference type="EMBL" id="BAABBU010000007">
    <property type="protein sequence ID" value="GAA4129896.1"/>
    <property type="molecule type" value="Genomic_DNA"/>
</dbReference>
<name>A0ABP7Y3D1_9ACTN</name>
<reference evidence="3" key="1">
    <citation type="journal article" date="2019" name="Int. J. Syst. Evol. Microbiol.">
        <title>The Global Catalogue of Microorganisms (GCM) 10K type strain sequencing project: providing services to taxonomists for standard genome sequencing and annotation.</title>
        <authorList>
            <consortium name="The Broad Institute Genomics Platform"/>
            <consortium name="The Broad Institute Genome Sequencing Center for Infectious Disease"/>
            <person name="Wu L."/>
            <person name="Ma J."/>
        </authorList>
    </citation>
    <scope>NUCLEOTIDE SEQUENCE [LARGE SCALE GENOMIC DNA]</scope>
    <source>
        <strain evidence="3">JCM 17589</strain>
    </source>
</reference>
<proteinExistence type="predicted"/>